<dbReference type="Pfam" id="PF10205">
    <property type="entry name" value="KLRAQ"/>
    <property type="match status" value="1"/>
</dbReference>
<reference evidence="12 13" key="1">
    <citation type="submission" date="2024-09" db="EMBL/GenBank/DDBJ databases">
        <title>A chromosome-level genome assembly of Gray's grenadier anchovy, Coilia grayii.</title>
        <authorList>
            <person name="Fu Z."/>
        </authorList>
    </citation>
    <scope>NUCLEOTIDE SEQUENCE [LARGE SCALE GENOMIC DNA]</scope>
    <source>
        <strain evidence="12">G4</strain>
        <tissue evidence="12">Muscle</tissue>
    </source>
</reference>
<dbReference type="Proteomes" id="UP001591681">
    <property type="component" value="Unassembled WGS sequence"/>
</dbReference>
<keyword evidence="5 9" id="KW-0175">Coiled coil</keyword>
<keyword evidence="3" id="KW-0967">Endosome</keyword>
<dbReference type="PANTHER" id="PTHR21448">
    <property type="entry name" value="SMOOTH MUSCLE MYOSIN HEAVY CHAIN-RELATED"/>
    <property type="match status" value="1"/>
</dbReference>
<dbReference type="EMBL" id="JBHFQA010000018">
    <property type="protein sequence ID" value="KAL2083006.1"/>
    <property type="molecule type" value="Genomic_DNA"/>
</dbReference>
<dbReference type="GO" id="GO:0005769">
    <property type="term" value="C:early endosome"/>
    <property type="evidence" value="ECO:0007669"/>
    <property type="project" value="UniProtKB-SubCell"/>
</dbReference>
<dbReference type="SMART" id="SM01254">
    <property type="entry name" value="KLRAQ"/>
    <property type="match status" value="1"/>
</dbReference>
<dbReference type="InterPro" id="IPR040024">
    <property type="entry name" value="PPP1R21"/>
</dbReference>
<evidence type="ECO:0000256" key="4">
    <source>
        <dbReference type="ARBA" id="ARBA00022884"/>
    </source>
</evidence>
<organism evidence="12 13">
    <name type="scientific">Coilia grayii</name>
    <name type="common">Gray's grenadier anchovy</name>
    <dbReference type="NCBI Taxonomy" id="363190"/>
    <lineage>
        <taxon>Eukaryota</taxon>
        <taxon>Metazoa</taxon>
        <taxon>Chordata</taxon>
        <taxon>Craniata</taxon>
        <taxon>Vertebrata</taxon>
        <taxon>Euteleostomi</taxon>
        <taxon>Actinopterygii</taxon>
        <taxon>Neopterygii</taxon>
        <taxon>Teleostei</taxon>
        <taxon>Clupei</taxon>
        <taxon>Clupeiformes</taxon>
        <taxon>Clupeoidei</taxon>
        <taxon>Engraulidae</taxon>
        <taxon>Coilinae</taxon>
        <taxon>Coilia</taxon>
    </lineage>
</organism>
<evidence type="ECO:0000256" key="10">
    <source>
        <dbReference type="SAM" id="MobiDB-lite"/>
    </source>
</evidence>
<evidence type="ECO:0000256" key="7">
    <source>
        <dbReference type="ARBA" id="ARBA00031617"/>
    </source>
</evidence>
<keyword evidence="13" id="KW-1185">Reference proteome</keyword>
<gene>
    <name evidence="12" type="ORF">ACEWY4_020779</name>
</gene>
<comment type="subcellular location">
    <subcellularLocation>
        <location evidence="1">Early endosome</location>
    </subcellularLocation>
</comment>
<keyword evidence="4" id="KW-0694">RNA-binding</keyword>
<dbReference type="Pfam" id="PF10212">
    <property type="entry name" value="PPP1R21_helical"/>
    <property type="match status" value="1"/>
</dbReference>
<feature type="region of interest" description="Disordered" evidence="10">
    <location>
        <begin position="83"/>
        <end position="102"/>
    </location>
</feature>
<evidence type="ECO:0000256" key="1">
    <source>
        <dbReference type="ARBA" id="ARBA00004412"/>
    </source>
</evidence>
<feature type="coiled-coil region" evidence="9">
    <location>
        <begin position="557"/>
        <end position="605"/>
    </location>
</feature>
<proteinExistence type="predicted"/>
<comment type="caution">
    <text evidence="12">The sequence shown here is derived from an EMBL/GenBank/DDBJ whole genome shotgun (WGS) entry which is preliminary data.</text>
</comment>
<protein>
    <recommendedName>
        <fullName evidence="2">Protein phosphatase 1 regulatory subunit 21</fullName>
    </recommendedName>
    <alternativeName>
        <fullName evidence="7">Coiled-coil domain-containing protein 128</fullName>
    </alternativeName>
    <alternativeName>
        <fullName evidence="8">Ferry endosomal RAB5 effector complex subunit 2</fullName>
    </alternativeName>
    <alternativeName>
        <fullName evidence="6">KLRAQ motif-containing protein 1</fullName>
    </alternativeName>
</protein>
<dbReference type="AlphaFoldDB" id="A0ABD1J735"/>
<feature type="domain" description="Protein phosphatase 1 regulatory subunit 21 N-terminal" evidence="11">
    <location>
        <begin position="10"/>
        <end position="111"/>
    </location>
</feature>
<evidence type="ECO:0000256" key="9">
    <source>
        <dbReference type="SAM" id="Coils"/>
    </source>
</evidence>
<dbReference type="InterPro" id="IPR019348">
    <property type="entry name" value="PPP1R21_six_helix"/>
</dbReference>
<evidence type="ECO:0000256" key="6">
    <source>
        <dbReference type="ARBA" id="ARBA00031361"/>
    </source>
</evidence>
<feature type="compositionally biased region" description="Low complexity" evidence="10">
    <location>
        <begin position="619"/>
        <end position="631"/>
    </location>
</feature>
<evidence type="ECO:0000256" key="2">
    <source>
        <dbReference type="ARBA" id="ARBA00020102"/>
    </source>
</evidence>
<evidence type="ECO:0000256" key="3">
    <source>
        <dbReference type="ARBA" id="ARBA00022753"/>
    </source>
</evidence>
<dbReference type="InterPro" id="IPR019343">
    <property type="entry name" value="PPP1R21_N"/>
</dbReference>
<accession>A0ABD1J735</accession>
<sequence length="795" mass="89773">MAADLQSKYTKLAQEYSKLRAQNQVLKKAVVDEQATSASVKDELKQREQSLRKVEQEMDSLSFRNQQLAKRVELLQEELLASEAKGKKSKSKGDSPSQPNLQTQIVFDEDLQKKIQENERLHIQFYEADEQHRKQEAQLRARLEQLEKESDQHQAVVDGLTSKYMETIEKLQSDKARLEVKSQTLEHEAKDCRIRTEECQQQLRKYQMELNRQLKQSSSVIQEKVPFNDTKFGDYNSLNVPPHNRRHQLKARDVAGQALGFIQDLVAALLNFHTYTEQRVHIYPLDSSIEAISPLNQKFAQYLHENAAYVRPLEEGLVQLHQSITEDTVTMLETVDKLQDFSKHVCTYTHFLKKILPYQLKSLEEECETPLCSSSLTCKNQELQRDMRTVTSVFDKLQTYVSLLALPSVREDAMPQTSSSAVFTQLAGCLHSLHDAIKEMSKHYSQKASLEQELPTVTQKLRTTNECLLSSMGSLTNSTHKIATFFSNNLDFFTSSTGYGPRGGSGTLNPLQAESMLGNKKQASAYMQAVRKPRPESVPYTEALTNRRVLTSSTESREGLTQQVLQSQEKIARLEQEKEHWLLEAQLGRVRLEKETQRIAELEAQLSATLGGGATTAATQALATSPSPAAQDRPGAAGLQNQEPEEMGAGRDTTESTSLVGVLITTTGSEDVSEEESREHLIKAHYVSRVAELTSQLQMADSKAVHFHAECRALAKRLTIAEKSREAMAEELKVANQNITRLQDELATTKRSYEDQLSMMSDHLCSMNETLSKQREEIDTLKLGSKVNTHTHTAW</sequence>
<feature type="coiled-coil region" evidence="9">
    <location>
        <begin position="718"/>
        <end position="752"/>
    </location>
</feature>
<evidence type="ECO:0000313" key="12">
    <source>
        <dbReference type="EMBL" id="KAL2083006.1"/>
    </source>
</evidence>
<feature type="coiled-coil region" evidence="9">
    <location>
        <begin position="129"/>
        <end position="216"/>
    </location>
</feature>
<evidence type="ECO:0000313" key="13">
    <source>
        <dbReference type="Proteomes" id="UP001591681"/>
    </source>
</evidence>
<evidence type="ECO:0000256" key="5">
    <source>
        <dbReference type="ARBA" id="ARBA00023054"/>
    </source>
</evidence>
<name>A0ABD1J735_9TELE</name>
<dbReference type="Pfam" id="PF21636">
    <property type="entry name" value="PPP1R21_C"/>
    <property type="match status" value="1"/>
</dbReference>
<evidence type="ECO:0000256" key="8">
    <source>
        <dbReference type="ARBA" id="ARBA00044824"/>
    </source>
</evidence>
<dbReference type="PANTHER" id="PTHR21448:SF0">
    <property type="entry name" value="PROTEIN PHOSPHATASE 1 REGULATORY SUBUNIT 21"/>
    <property type="match status" value="1"/>
</dbReference>
<dbReference type="GO" id="GO:0003723">
    <property type="term" value="F:RNA binding"/>
    <property type="evidence" value="ECO:0007669"/>
    <property type="project" value="UniProtKB-KW"/>
</dbReference>
<dbReference type="InterPro" id="IPR049372">
    <property type="entry name" value="PPP1R21_C"/>
</dbReference>
<evidence type="ECO:0000259" key="11">
    <source>
        <dbReference type="SMART" id="SM01254"/>
    </source>
</evidence>
<feature type="region of interest" description="Disordered" evidence="10">
    <location>
        <begin position="619"/>
        <end position="658"/>
    </location>
</feature>